<dbReference type="PANTHER" id="PTHR12461">
    <property type="entry name" value="HYPOXIA-INDUCIBLE FACTOR 1 ALPHA INHIBITOR-RELATED"/>
    <property type="match status" value="1"/>
</dbReference>
<dbReference type="InterPro" id="IPR003347">
    <property type="entry name" value="JmjC_dom"/>
</dbReference>
<sequence>MAKYLYTIEEALQQLYKDSEDLLYFHKEVPEISLADIDDDFALMFYRDFVSRNHPVLIKGGVEHFSAVNKWDSVYFRQHFGNKSVTATLTPNGYADAVARYQGEKYFFLPEEVEMNFEGFLDLLQRQSSNCVSYIQQQNSNLTEHFSELLADVETEISWASKAFNKSPDAVNFWMGDERAVTSMHKDPYENIYCVIDGHKDFILVPPLDTPYVPYENYPVRKYSNVRPDGFDVERVPDQETISWVAVDPLRFDQVRDYPDFFKKARTFEVRVGKGDVLYLPSLWFHHVRQSHGCIAVNYWYDIDYSNPTFCYYQMLSKMCTIKNF</sequence>
<protein>
    <recommendedName>
        <fullName evidence="1">JmjC domain-containing protein</fullName>
    </recommendedName>
</protein>
<dbReference type="AlphaFoldDB" id="A0A834MK99"/>
<dbReference type="InterPro" id="IPR014710">
    <property type="entry name" value="RmlC-like_jellyroll"/>
</dbReference>
<name>A0A834MK99_RHYFE</name>
<evidence type="ECO:0000313" key="3">
    <source>
        <dbReference type="Proteomes" id="UP000625711"/>
    </source>
</evidence>
<dbReference type="Pfam" id="PF13621">
    <property type="entry name" value="Cupin_8"/>
    <property type="match status" value="1"/>
</dbReference>
<feature type="domain" description="JmjC" evidence="1">
    <location>
        <begin position="135"/>
        <end position="316"/>
    </location>
</feature>
<dbReference type="Gene3D" id="2.60.120.10">
    <property type="entry name" value="Jelly Rolls"/>
    <property type="match status" value="1"/>
</dbReference>
<dbReference type="EMBL" id="JAACXV010000239">
    <property type="protein sequence ID" value="KAF7281489.1"/>
    <property type="molecule type" value="Genomic_DNA"/>
</dbReference>
<evidence type="ECO:0000313" key="2">
    <source>
        <dbReference type="EMBL" id="KAF7281489.1"/>
    </source>
</evidence>
<accession>A0A834MK99</accession>
<dbReference type="SUPFAM" id="SSF51197">
    <property type="entry name" value="Clavaminate synthase-like"/>
    <property type="match status" value="1"/>
</dbReference>
<comment type="caution">
    <text evidence="2">The sequence shown here is derived from an EMBL/GenBank/DDBJ whole genome shotgun (WGS) entry which is preliminary data.</text>
</comment>
<dbReference type="PANTHER" id="PTHR12461:SF99">
    <property type="entry name" value="BIFUNCTIONAL PEPTIDASE AND (3S)-LYSYL HYDROXYLASE JMJD7"/>
    <property type="match status" value="1"/>
</dbReference>
<dbReference type="OrthoDB" id="415358at2759"/>
<organism evidence="2 3">
    <name type="scientific">Rhynchophorus ferrugineus</name>
    <name type="common">Red palm weevil</name>
    <name type="synonym">Curculio ferrugineus</name>
    <dbReference type="NCBI Taxonomy" id="354439"/>
    <lineage>
        <taxon>Eukaryota</taxon>
        <taxon>Metazoa</taxon>
        <taxon>Ecdysozoa</taxon>
        <taxon>Arthropoda</taxon>
        <taxon>Hexapoda</taxon>
        <taxon>Insecta</taxon>
        <taxon>Pterygota</taxon>
        <taxon>Neoptera</taxon>
        <taxon>Endopterygota</taxon>
        <taxon>Coleoptera</taxon>
        <taxon>Polyphaga</taxon>
        <taxon>Cucujiformia</taxon>
        <taxon>Curculionidae</taxon>
        <taxon>Dryophthorinae</taxon>
        <taxon>Rhynchophorus</taxon>
    </lineage>
</organism>
<gene>
    <name evidence="2" type="ORF">GWI33_004734</name>
</gene>
<dbReference type="InterPro" id="IPR041667">
    <property type="entry name" value="Cupin_8"/>
</dbReference>
<evidence type="ECO:0000259" key="1">
    <source>
        <dbReference type="PROSITE" id="PS51184"/>
    </source>
</evidence>
<proteinExistence type="predicted"/>
<reference evidence="2" key="1">
    <citation type="submission" date="2020-08" db="EMBL/GenBank/DDBJ databases">
        <title>Genome sequencing and assembly of the red palm weevil Rhynchophorus ferrugineus.</title>
        <authorList>
            <person name="Dias G.B."/>
            <person name="Bergman C.M."/>
            <person name="Manee M."/>
        </authorList>
    </citation>
    <scope>NUCLEOTIDE SEQUENCE</scope>
    <source>
        <strain evidence="2">AA-2017</strain>
        <tissue evidence="2">Whole larva</tissue>
    </source>
</reference>
<keyword evidence="3" id="KW-1185">Reference proteome</keyword>
<dbReference type="Proteomes" id="UP000625711">
    <property type="component" value="Unassembled WGS sequence"/>
</dbReference>
<dbReference type="SMART" id="SM00558">
    <property type="entry name" value="JmjC"/>
    <property type="match status" value="1"/>
</dbReference>
<dbReference type="PROSITE" id="PS51184">
    <property type="entry name" value="JMJC"/>
    <property type="match status" value="1"/>
</dbReference>